<protein>
    <submittedName>
        <fullName evidence="1">Uncharacterized protein</fullName>
    </submittedName>
</protein>
<dbReference type="AlphaFoldDB" id="M8BHG5"/>
<proteinExistence type="predicted"/>
<accession>M8BHG5</accession>
<name>M8BHG5_AEGTA</name>
<sequence>MGAGAYLQEGVGEELPSGAGPSLDSEERPTGRPAASCGPPGPGTPDLGGGGEDEDGRGARAESVWEGQAASYTPSVRKYLSEKWMYLDVF</sequence>
<reference evidence="1" key="1">
    <citation type="submission" date="2015-06" db="UniProtKB">
        <authorList>
            <consortium name="EnsemblPlants"/>
        </authorList>
    </citation>
    <scope>IDENTIFICATION</scope>
</reference>
<organism evidence="1">
    <name type="scientific">Aegilops tauschii</name>
    <name type="common">Tausch's goatgrass</name>
    <name type="synonym">Aegilops squarrosa</name>
    <dbReference type="NCBI Taxonomy" id="37682"/>
    <lineage>
        <taxon>Eukaryota</taxon>
        <taxon>Viridiplantae</taxon>
        <taxon>Streptophyta</taxon>
        <taxon>Embryophyta</taxon>
        <taxon>Tracheophyta</taxon>
        <taxon>Spermatophyta</taxon>
        <taxon>Magnoliopsida</taxon>
        <taxon>Liliopsida</taxon>
        <taxon>Poales</taxon>
        <taxon>Poaceae</taxon>
        <taxon>BOP clade</taxon>
        <taxon>Pooideae</taxon>
        <taxon>Triticodae</taxon>
        <taxon>Triticeae</taxon>
        <taxon>Triticinae</taxon>
        <taxon>Aegilops</taxon>
    </lineage>
</organism>
<evidence type="ECO:0000313" key="1">
    <source>
        <dbReference type="EnsemblPlants" id="EMT24420"/>
    </source>
</evidence>
<dbReference type="EnsemblPlants" id="EMT24420">
    <property type="protein sequence ID" value="EMT24420"/>
    <property type="gene ID" value="F775_42619"/>
</dbReference>